<evidence type="ECO:0000256" key="1">
    <source>
        <dbReference type="ARBA" id="ARBA00022729"/>
    </source>
</evidence>
<dbReference type="Pfam" id="PF15907">
    <property type="entry name" value="Itfg2"/>
    <property type="match status" value="1"/>
</dbReference>
<feature type="region of interest" description="Disordered" evidence="3">
    <location>
        <begin position="696"/>
        <end position="716"/>
    </location>
</feature>
<dbReference type="PANTHER" id="PTHR16317:SF1">
    <property type="entry name" value="KICSTOR COMPLEX PROTEIN ITFG2"/>
    <property type="match status" value="1"/>
</dbReference>
<dbReference type="PANTHER" id="PTHR16317">
    <property type="entry name" value="INTEGRIN ALPHA REPEAT DOMAIN-CONTAINING"/>
    <property type="match status" value="1"/>
</dbReference>
<keyword evidence="1" id="KW-0732">Signal</keyword>
<reference evidence="6" key="1">
    <citation type="submission" date="2016-11" db="UniProtKB">
        <authorList>
            <consortium name="WormBaseParasite"/>
        </authorList>
    </citation>
    <scope>IDENTIFICATION</scope>
</reference>
<sequence length="885" mass="96525">LAFVELPTAGLSLTWPGHVLPASSLPRVDPNAHLPLRLRCCGAGGPAERASARFWHLLWRCWSPMRDCDALMQTTDLLLRAGAARYLRLLLLAGCRPDRLGRPSDIAGVLLAVWRSLRRPTAAEAATAAAAAAAASSGNPKQPTAASTLANPIDEEAESVCFSLTDCLMSCWPSLAARLLLPHHQQQYQLHHLLPRDLSYRHSCRRPPSLRVACALAVRSGLGGRHFLRRLCCLPTASLDRNLRLLIRWPTAPAPKLTKSAALSNSDRSASANSVGLLICFSLTAFAVLASVDQPYCTFFGNRAPAPQPTLHNCTWYRQHSCCRGEEINITFASVRPLQGASRSCLRYFNSLMCYICSPSQWVFYRGESLTVCRDFCDKWYQACGSAFIKGQTVASLFENGYKLCDSRQFKVSTGKDDCFRYVAEEGEVFAEASGPPRPPAVALAAACSSIRQVDFVEKLELSGISVRSQSLVCLADVDNDGCCELLLASSKQLATSSEAFSEAKLADETYLCRVLVYKGESTTPAMETEPVGSVSCLAVGDLLNDGGRNLLLVCCAEGDAHLIEVPKPEPIYNSAIHARQTHLAETSSVQPSSRPTGPNGRHLLIADIDADGRNELVVATSDRLVFSYRASQSELTPLQRWELVSQIGSLSLHEENPAVPAGPRHVLVSQQGGAYVTLCVGEPCPLTASKFTTRDPNHLRPSSLPHHGDRVRVRRSRVPSASAPPYMAMCTLDGSLLLLDGVSDKQIWSLQVTHQLFGLAKLDLTNDAAEEVILCSWDGMSYIVNHHKEVVKFQFPEPCLFFAAGCYGFNGRDLPVLLYGTFDCRLVMYTGICLEAIPAYPLLGASDDVDEGLARLADRTGLSRAALVRMLLYDRDAVDRLMES</sequence>
<name>A0A1I8JRZ9_9PLAT</name>
<evidence type="ECO:0000313" key="6">
    <source>
        <dbReference type="WBParaSite" id="snap_masked-unitig_44827-processed-gene-0.0-mRNA-1"/>
    </source>
</evidence>
<dbReference type="InterPro" id="IPR031793">
    <property type="entry name" value="KICSTOR_ITFG2"/>
</dbReference>
<dbReference type="Proteomes" id="UP000095280">
    <property type="component" value="Unplaced"/>
</dbReference>
<protein>
    <submittedName>
        <fullName evidence="6">Folate_rec domain-containing protein</fullName>
    </submittedName>
</protein>
<evidence type="ECO:0000313" key="5">
    <source>
        <dbReference type="Proteomes" id="UP000095280"/>
    </source>
</evidence>
<evidence type="ECO:0000256" key="2">
    <source>
        <dbReference type="ARBA" id="ARBA00023157"/>
    </source>
</evidence>
<dbReference type="WBParaSite" id="snap_masked-unitig_44827-processed-gene-0.0-mRNA-1">
    <property type="protein sequence ID" value="snap_masked-unitig_44827-processed-gene-0.0-mRNA-1"/>
    <property type="gene ID" value="snap_masked-unitig_44827-processed-gene-0.0"/>
</dbReference>
<keyword evidence="2" id="KW-1015">Disulfide bond</keyword>
<dbReference type="Pfam" id="PF03024">
    <property type="entry name" value="Folate_rec"/>
    <property type="match status" value="1"/>
</dbReference>
<keyword evidence="5" id="KW-1185">Reference proteome</keyword>
<accession>A0A1I8JRZ9</accession>
<organism evidence="5 6">
    <name type="scientific">Macrostomum lignano</name>
    <dbReference type="NCBI Taxonomy" id="282301"/>
    <lineage>
        <taxon>Eukaryota</taxon>
        <taxon>Metazoa</taxon>
        <taxon>Spiralia</taxon>
        <taxon>Lophotrochozoa</taxon>
        <taxon>Platyhelminthes</taxon>
        <taxon>Rhabditophora</taxon>
        <taxon>Macrostomorpha</taxon>
        <taxon>Macrostomida</taxon>
        <taxon>Macrostomidae</taxon>
        <taxon>Macrostomum</taxon>
    </lineage>
</organism>
<evidence type="ECO:0000256" key="3">
    <source>
        <dbReference type="SAM" id="MobiDB-lite"/>
    </source>
</evidence>
<dbReference type="SUPFAM" id="SSF50978">
    <property type="entry name" value="WD40 repeat-like"/>
    <property type="match status" value="1"/>
</dbReference>
<dbReference type="AlphaFoldDB" id="A0A1I8JRZ9"/>
<dbReference type="InterPro" id="IPR036322">
    <property type="entry name" value="WD40_repeat_dom_sf"/>
</dbReference>
<evidence type="ECO:0000259" key="4">
    <source>
        <dbReference type="Pfam" id="PF03024"/>
    </source>
</evidence>
<proteinExistence type="predicted"/>
<dbReference type="InterPro" id="IPR018143">
    <property type="entry name" value="Folate_rcpt-like"/>
</dbReference>
<feature type="domain" description="Folate receptor-like" evidence="4">
    <location>
        <begin position="301"/>
        <end position="406"/>
    </location>
</feature>
<dbReference type="GO" id="GO:0032006">
    <property type="term" value="P:regulation of TOR signaling"/>
    <property type="evidence" value="ECO:0007669"/>
    <property type="project" value="TreeGrafter"/>
</dbReference>